<protein>
    <submittedName>
        <fullName evidence="1">Uncharacterized protein</fullName>
    </submittedName>
</protein>
<dbReference type="KEGG" id="tol:TOL_2556"/>
<organism evidence="1 2">
    <name type="scientific">Thalassolituus oleivorans MIL-1</name>
    <dbReference type="NCBI Taxonomy" id="1298593"/>
    <lineage>
        <taxon>Bacteria</taxon>
        <taxon>Pseudomonadati</taxon>
        <taxon>Pseudomonadota</taxon>
        <taxon>Gammaproteobacteria</taxon>
        <taxon>Oceanospirillales</taxon>
        <taxon>Oceanospirillaceae</taxon>
        <taxon>Thalassolituus</taxon>
    </lineage>
</organism>
<evidence type="ECO:0000313" key="2">
    <source>
        <dbReference type="Proteomes" id="UP000011866"/>
    </source>
</evidence>
<dbReference type="HOGENOM" id="CLU_920595_0_0_6"/>
<dbReference type="GeneID" id="79177334"/>
<dbReference type="EMBL" id="HF680312">
    <property type="protein sequence ID" value="CCU72955.1"/>
    <property type="molecule type" value="Genomic_DNA"/>
</dbReference>
<evidence type="ECO:0000313" key="1">
    <source>
        <dbReference type="EMBL" id="CCU72955.1"/>
    </source>
</evidence>
<gene>
    <name evidence="1" type="ORF">TOL_2556</name>
</gene>
<keyword evidence="2" id="KW-1185">Reference proteome</keyword>
<reference evidence="1 2" key="1">
    <citation type="journal article" date="2013" name="Genome Announc.">
        <title>Genome Sequence of Thalassolituus oleivorans MIL-1 (DSM 14913T).</title>
        <authorList>
            <person name="Golyshin P.N."/>
            <person name="Werner J."/>
            <person name="Chernikova T.N."/>
            <person name="Tran H."/>
            <person name="Ferrer M."/>
            <person name="Yakimov M.M."/>
            <person name="Teeling H."/>
            <person name="Golyshina O.V."/>
        </authorList>
    </citation>
    <scope>NUCLEOTIDE SEQUENCE [LARGE SCALE GENOMIC DNA]</scope>
    <source>
        <strain evidence="1 2">MIL-1</strain>
    </source>
</reference>
<accession>M5E667</accession>
<dbReference type="Proteomes" id="UP000011866">
    <property type="component" value="Chromosome"/>
</dbReference>
<dbReference type="RefSeq" id="WP_015487673.1">
    <property type="nucleotide sequence ID" value="NC_020888.1"/>
</dbReference>
<proteinExistence type="predicted"/>
<sequence length="289" mass="32913">MLNRLFASRKRPFLAGLNKPQHIEMDISGSKLELDVPAHNDASLPEQQAPLSHFNLYTTEGFDPDDGTFSTALLMGRDLDLYAAPFGLSSSMGTISVKVAIDRVDCLPEGMTCLNPEHFEQVVMRFIHRLGPGGCKGRIGPRAWRLLPTDHLPWVVYEMHRDLTGVTEFTSHDFTRYSSYAVTPLDDRYILRIMFLNLGSPPVEFSRRVRDQICRSLKLTLSADLTRRIAEAKNKWPDAKISEYREPEQWIQPKWRNGRTSEGEPHIVILEAGSPAPEFKFEDKSNTRK</sequence>
<name>M5E667_9GAMM</name>
<dbReference type="AlphaFoldDB" id="M5E667"/>
<dbReference type="eggNOG" id="ENOG50314W8">
    <property type="taxonomic scope" value="Bacteria"/>
</dbReference>